<dbReference type="PROSITE" id="PS50181">
    <property type="entry name" value="FBOX"/>
    <property type="match status" value="1"/>
</dbReference>
<dbReference type="InterPro" id="IPR057499">
    <property type="entry name" value="Kelch_FKB95"/>
</dbReference>
<dbReference type="PANTHER" id="PTHR24414:SF82">
    <property type="entry name" value="GALACTOSE OXIDASE_KELCH REPEAT SUPERFAMILY PROTEIN"/>
    <property type="match status" value="1"/>
</dbReference>
<dbReference type="SUPFAM" id="SSF117281">
    <property type="entry name" value="Kelch motif"/>
    <property type="match status" value="1"/>
</dbReference>
<sequence length="393" mass="46263">MNRAKPTVANTITFLMLPDDMLLNCLARVSRLYYPTLSLVSKRFRSLLTSLEIYETRTLLCCTENCLYVCLLFPRDKNGARWFTLCRRPTQITAPNPTPRWFTPLLRPYQLLTMKEKKSSDKNLLVSFPTLNPPYMSRWDMSLAAVGCNIYQVDTPSRFMFMDCRNHTWHKAPSMRVFRWYPSVRVLDTKIYITGGVKDYLHSSDWIECFNTKTQIWEHVPSPGAKFIQENNNIYNSVAIDGKLYFFGVRSNAVYKTKENRWDEIGLTEIGMRWAGNPDYCVIDNIWFNYSWILKRLQWYDIDKGSWEFLEGLEELTKLLKDCYKILVRLENYGGNIAVLWEKKVREEKDIWCAEIVLVKRNEHEIYGKVEWCNVVLTVPITCELLTSFIVTV</sequence>
<dbReference type="RefSeq" id="XP_010436219.1">
    <property type="nucleotide sequence ID" value="XM_010437917.1"/>
</dbReference>
<dbReference type="Pfam" id="PF00646">
    <property type="entry name" value="F-box"/>
    <property type="match status" value="1"/>
</dbReference>
<feature type="domain" description="F-box" evidence="1">
    <location>
        <begin position="11"/>
        <end position="57"/>
    </location>
</feature>
<protein>
    <submittedName>
        <fullName evidence="3">F-box/kelch-repeat protein At4g11750</fullName>
    </submittedName>
</protein>
<dbReference type="Proteomes" id="UP000694864">
    <property type="component" value="Chromosome 10"/>
</dbReference>
<organism evidence="2 3">
    <name type="scientific">Camelina sativa</name>
    <name type="common">False flax</name>
    <name type="synonym">Myagrum sativum</name>
    <dbReference type="NCBI Taxonomy" id="90675"/>
    <lineage>
        <taxon>Eukaryota</taxon>
        <taxon>Viridiplantae</taxon>
        <taxon>Streptophyta</taxon>
        <taxon>Embryophyta</taxon>
        <taxon>Tracheophyta</taxon>
        <taxon>Spermatophyta</taxon>
        <taxon>Magnoliopsida</taxon>
        <taxon>eudicotyledons</taxon>
        <taxon>Gunneridae</taxon>
        <taxon>Pentapetalae</taxon>
        <taxon>rosids</taxon>
        <taxon>malvids</taxon>
        <taxon>Brassicales</taxon>
        <taxon>Brassicaceae</taxon>
        <taxon>Camelineae</taxon>
        <taxon>Camelina</taxon>
    </lineage>
</organism>
<dbReference type="InterPro" id="IPR015915">
    <property type="entry name" value="Kelch-typ_b-propeller"/>
</dbReference>
<reference evidence="2" key="1">
    <citation type="journal article" date="2014" name="Nat. Commun.">
        <title>The emerging biofuel crop Camelina sativa retains a highly undifferentiated hexaploid genome structure.</title>
        <authorList>
            <person name="Kagale S."/>
            <person name="Koh C."/>
            <person name="Nixon J."/>
            <person name="Bollina V."/>
            <person name="Clarke W.E."/>
            <person name="Tuteja R."/>
            <person name="Spillane C."/>
            <person name="Robinson S.J."/>
            <person name="Links M.G."/>
            <person name="Clarke C."/>
            <person name="Higgins E.E."/>
            <person name="Huebert T."/>
            <person name="Sharpe A.G."/>
            <person name="Parkin I.A."/>
        </authorList>
    </citation>
    <scope>NUCLEOTIDE SEQUENCE [LARGE SCALE GENOMIC DNA]</scope>
    <source>
        <strain evidence="2">cv. DH55</strain>
    </source>
</reference>
<evidence type="ECO:0000259" key="1">
    <source>
        <dbReference type="PROSITE" id="PS50181"/>
    </source>
</evidence>
<dbReference type="SMART" id="SM00256">
    <property type="entry name" value="FBOX"/>
    <property type="match status" value="1"/>
</dbReference>
<proteinExistence type="predicted"/>
<gene>
    <name evidence="3" type="primary">LOC104719934</name>
</gene>
<dbReference type="InterPro" id="IPR050354">
    <property type="entry name" value="F-box/kelch-repeat_ARATH"/>
</dbReference>
<dbReference type="InterPro" id="IPR001810">
    <property type="entry name" value="F-box_dom"/>
</dbReference>
<dbReference type="Gene3D" id="2.120.10.80">
    <property type="entry name" value="Kelch-type beta propeller"/>
    <property type="match status" value="1"/>
</dbReference>
<dbReference type="PANTHER" id="PTHR24414">
    <property type="entry name" value="F-BOX/KELCH-REPEAT PROTEIN SKIP4"/>
    <property type="match status" value="1"/>
</dbReference>
<keyword evidence="2" id="KW-1185">Reference proteome</keyword>
<name>A0ABM0U5P6_CAMSA</name>
<dbReference type="GeneID" id="104719934"/>
<evidence type="ECO:0000313" key="3">
    <source>
        <dbReference type="RefSeq" id="XP_010436219.1"/>
    </source>
</evidence>
<reference evidence="3" key="2">
    <citation type="submission" date="2025-08" db="UniProtKB">
        <authorList>
            <consortium name="RefSeq"/>
        </authorList>
    </citation>
    <scope>IDENTIFICATION</scope>
    <source>
        <tissue evidence="3">Leaf</tissue>
    </source>
</reference>
<evidence type="ECO:0000313" key="2">
    <source>
        <dbReference type="Proteomes" id="UP000694864"/>
    </source>
</evidence>
<dbReference type="Pfam" id="PF25210">
    <property type="entry name" value="Kelch_FKB95"/>
    <property type="match status" value="1"/>
</dbReference>
<accession>A0ABM0U5P6</accession>
<dbReference type="CDD" id="cd22152">
    <property type="entry name" value="F-box_AtAFR-like"/>
    <property type="match status" value="1"/>
</dbReference>